<dbReference type="CDD" id="cd07377">
    <property type="entry name" value="WHTH_GntR"/>
    <property type="match status" value="1"/>
</dbReference>
<accession>A0A7W3IUF8</accession>
<keyword evidence="6" id="KW-1185">Reference proteome</keyword>
<protein>
    <submittedName>
        <fullName evidence="5">DNA-binding FadR family transcriptional regulator</fullName>
    </submittedName>
</protein>
<organism evidence="5 6">
    <name type="scientific">Microlunatus kandeliicorticis</name>
    <dbReference type="NCBI Taxonomy" id="1759536"/>
    <lineage>
        <taxon>Bacteria</taxon>
        <taxon>Bacillati</taxon>
        <taxon>Actinomycetota</taxon>
        <taxon>Actinomycetes</taxon>
        <taxon>Propionibacteriales</taxon>
        <taxon>Propionibacteriaceae</taxon>
        <taxon>Microlunatus</taxon>
    </lineage>
</organism>
<sequence>MSLTDVAIDKIKQMIIDGRLQPGSRLPKESELADELGISRSSLREAVRALSLVRILDVRQGDGTYVTSLRPEILMEVMGFVLDLHVDASVLHLFEVRRALEPIAAEKAAVQMHPDEARGLLRLLDDVDPSADHPAADPAAPAPDVDALVANDIEFHRRIAEATGNPVLCSLLEGLSSRTQRARIWRGLTDTDATRRTLQEHRAIAQAIIDRRPDVARSWSTVHVAGVEDWIRRSLPADDED</sequence>
<evidence type="ECO:0000256" key="1">
    <source>
        <dbReference type="ARBA" id="ARBA00023015"/>
    </source>
</evidence>
<dbReference type="GO" id="GO:0003700">
    <property type="term" value="F:DNA-binding transcription factor activity"/>
    <property type="evidence" value="ECO:0007669"/>
    <property type="project" value="InterPro"/>
</dbReference>
<dbReference type="SMART" id="SM00345">
    <property type="entry name" value="HTH_GNTR"/>
    <property type="match status" value="1"/>
</dbReference>
<evidence type="ECO:0000313" key="6">
    <source>
        <dbReference type="Proteomes" id="UP000523079"/>
    </source>
</evidence>
<evidence type="ECO:0000256" key="2">
    <source>
        <dbReference type="ARBA" id="ARBA00023125"/>
    </source>
</evidence>
<dbReference type="InterPro" id="IPR000524">
    <property type="entry name" value="Tscrpt_reg_HTH_GntR"/>
</dbReference>
<dbReference type="GO" id="GO:0003677">
    <property type="term" value="F:DNA binding"/>
    <property type="evidence" value="ECO:0007669"/>
    <property type="project" value="UniProtKB-KW"/>
</dbReference>
<evidence type="ECO:0000259" key="4">
    <source>
        <dbReference type="PROSITE" id="PS50949"/>
    </source>
</evidence>
<keyword evidence="3" id="KW-0804">Transcription</keyword>
<dbReference type="PRINTS" id="PR00035">
    <property type="entry name" value="HTHGNTR"/>
</dbReference>
<reference evidence="5 6" key="1">
    <citation type="submission" date="2020-07" db="EMBL/GenBank/DDBJ databases">
        <title>Sequencing the genomes of 1000 actinobacteria strains.</title>
        <authorList>
            <person name="Klenk H.-P."/>
        </authorList>
    </citation>
    <scope>NUCLEOTIDE SEQUENCE [LARGE SCALE GENOMIC DNA]</scope>
    <source>
        <strain evidence="5 6">DSM 100723</strain>
    </source>
</reference>
<dbReference type="InterPro" id="IPR036388">
    <property type="entry name" value="WH-like_DNA-bd_sf"/>
</dbReference>
<dbReference type="Gene3D" id="1.20.120.530">
    <property type="entry name" value="GntR ligand-binding domain-like"/>
    <property type="match status" value="1"/>
</dbReference>
<dbReference type="InterPro" id="IPR011711">
    <property type="entry name" value="GntR_C"/>
</dbReference>
<dbReference type="PANTHER" id="PTHR43537">
    <property type="entry name" value="TRANSCRIPTIONAL REGULATOR, GNTR FAMILY"/>
    <property type="match status" value="1"/>
</dbReference>
<evidence type="ECO:0000313" key="5">
    <source>
        <dbReference type="EMBL" id="MBA8795454.1"/>
    </source>
</evidence>
<name>A0A7W3IUF8_9ACTN</name>
<proteinExistence type="predicted"/>
<dbReference type="EMBL" id="JACGWT010000005">
    <property type="protein sequence ID" value="MBA8795454.1"/>
    <property type="molecule type" value="Genomic_DNA"/>
</dbReference>
<dbReference type="PANTHER" id="PTHR43537:SF5">
    <property type="entry name" value="UXU OPERON TRANSCRIPTIONAL REGULATOR"/>
    <property type="match status" value="1"/>
</dbReference>
<dbReference type="Proteomes" id="UP000523079">
    <property type="component" value="Unassembled WGS sequence"/>
</dbReference>
<gene>
    <name evidence="5" type="ORF">FHX74_003090</name>
</gene>
<dbReference type="AlphaFoldDB" id="A0A7W3IUF8"/>
<dbReference type="SMART" id="SM00895">
    <property type="entry name" value="FCD"/>
    <property type="match status" value="1"/>
</dbReference>
<dbReference type="InterPro" id="IPR008920">
    <property type="entry name" value="TF_FadR/GntR_C"/>
</dbReference>
<feature type="domain" description="HTH gntR-type" evidence="4">
    <location>
        <begin position="1"/>
        <end position="69"/>
    </location>
</feature>
<keyword evidence="1" id="KW-0805">Transcription regulation</keyword>
<dbReference type="Gene3D" id="1.10.10.10">
    <property type="entry name" value="Winged helix-like DNA-binding domain superfamily/Winged helix DNA-binding domain"/>
    <property type="match status" value="1"/>
</dbReference>
<dbReference type="Pfam" id="PF07729">
    <property type="entry name" value="FCD"/>
    <property type="match status" value="1"/>
</dbReference>
<dbReference type="SUPFAM" id="SSF48008">
    <property type="entry name" value="GntR ligand-binding domain-like"/>
    <property type="match status" value="1"/>
</dbReference>
<dbReference type="PROSITE" id="PS50949">
    <property type="entry name" value="HTH_GNTR"/>
    <property type="match status" value="1"/>
</dbReference>
<dbReference type="RefSeq" id="WP_182561074.1">
    <property type="nucleotide sequence ID" value="NZ_JACGWT010000005.1"/>
</dbReference>
<keyword evidence="2 5" id="KW-0238">DNA-binding</keyword>
<dbReference type="SUPFAM" id="SSF46785">
    <property type="entry name" value="Winged helix' DNA-binding domain"/>
    <property type="match status" value="1"/>
</dbReference>
<evidence type="ECO:0000256" key="3">
    <source>
        <dbReference type="ARBA" id="ARBA00023163"/>
    </source>
</evidence>
<dbReference type="InterPro" id="IPR036390">
    <property type="entry name" value="WH_DNA-bd_sf"/>
</dbReference>
<dbReference type="Pfam" id="PF00392">
    <property type="entry name" value="GntR"/>
    <property type="match status" value="1"/>
</dbReference>
<comment type="caution">
    <text evidence="5">The sequence shown here is derived from an EMBL/GenBank/DDBJ whole genome shotgun (WGS) entry which is preliminary data.</text>
</comment>